<dbReference type="Proteomes" id="UP001196413">
    <property type="component" value="Unassembled WGS sequence"/>
</dbReference>
<feature type="region of interest" description="Disordered" evidence="1">
    <location>
        <begin position="63"/>
        <end position="83"/>
    </location>
</feature>
<evidence type="ECO:0000313" key="2">
    <source>
        <dbReference type="EMBL" id="KAJ1354613.1"/>
    </source>
</evidence>
<accession>A0AAD5QJT5</accession>
<protein>
    <submittedName>
        <fullName evidence="2">Uncharacterized protein</fullName>
    </submittedName>
</protein>
<evidence type="ECO:0000313" key="3">
    <source>
        <dbReference type="Proteomes" id="UP001196413"/>
    </source>
</evidence>
<evidence type="ECO:0000256" key="1">
    <source>
        <dbReference type="SAM" id="MobiDB-lite"/>
    </source>
</evidence>
<name>A0AAD5QJT5_PARTN</name>
<reference evidence="2" key="1">
    <citation type="submission" date="2021-06" db="EMBL/GenBank/DDBJ databases">
        <title>Parelaphostrongylus tenuis whole genome reference sequence.</title>
        <authorList>
            <person name="Garwood T.J."/>
            <person name="Larsen P.A."/>
            <person name="Fountain-Jones N.M."/>
            <person name="Garbe J.R."/>
            <person name="Macchietto M.G."/>
            <person name="Kania S.A."/>
            <person name="Gerhold R.W."/>
            <person name="Richards J.E."/>
            <person name="Wolf T.M."/>
        </authorList>
    </citation>
    <scope>NUCLEOTIDE SEQUENCE</scope>
    <source>
        <strain evidence="2">MNPRO001-30</strain>
        <tissue evidence="2">Meninges</tissue>
    </source>
</reference>
<proteinExistence type="predicted"/>
<keyword evidence="3" id="KW-1185">Reference proteome</keyword>
<dbReference type="AlphaFoldDB" id="A0AAD5QJT5"/>
<organism evidence="2 3">
    <name type="scientific">Parelaphostrongylus tenuis</name>
    <name type="common">Meningeal worm</name>
    <dbReference type="NCBI Taxonomy" id="148309"/>
    <lineage>
        <taxon>Eukaryota</taxon>
        <taxon>Metazoa</taxon>
        <taxon>Ecdysozoa</taxon>
        <taxon>Nematoda</taxon>
        <taxon>Chromadorea</taxon>
        <taxon>Rhabditida</taxon>
        <taxon>Rhabditina</taxon>
        <taxon>Rhabditomorpha</taxon>
        <taxon>Strongyloidea</taxon>
        <taxon>Metastrongylidae</taxon>
        <taxon>Parelaphostrongylus</taxon>
    </lineage>
</organism>
<dbReference type="EMBL" id="JAHQIW010002128">
    <property type="protein sequence ID" value="KAJ1354613.1"/>
    <property type="molecule type" value="Genomic_DNA"/>
</dbReference>
<comment type="caution">
    <text evidence="2">The sequence shown here is derived from an EMBL/GenBank/DDBJ whole genome shotgun (WGS) entry which is preliminary data.</text>
</comment>
<feature type="compositionally biased region" description="Acidic residues" evidence="1">
    <location>
        <begin position="68"/>
        <end position="83"/>
    </location>
</feature>
<gene>
    <name evidence="2" type="ORF">KIN20_011604</name>
</gene>
<sequence>MDAKQLYYTLATSNVLIKLQRWPVWHLWMTANPASVLTNSPSRMVQKLREIVSFSIKPKQNEQKFEEENFANEGDDNLDEIRD</sequence>